<comment type="caution">
    <text evidence="2">The sequence shown here is derived from an EMBL/GenBank/DDBJ whole genome shotgun (WGS) entry which is preliminary data.</text>
</comment>
<evidence type="ECO:0000313" key="3">
    <source>
        <dbReference type="Proteomes" id="UP000463700"/>
    </source>
</evidence>
<dbReference type="GO" id="GO:0016706">
    <property type="term" value="F:2-oxoglutarate-dependent dioxygenase activity"/>
    <property type="evidence" value="ECO:0007669"/>
    <property type="project" value="UniProtKB-ARBA"/>
</dbReference>
<evidence type="ECO:0000256" key="1">
    <source>
        <dbReference type="ARBA" id="ARBA00023002"/>
    </source>
</evidence>
<sequence length="64" mass="7127">MIVGAWSSAGSLHRLHSTRPGRTLTHTIGAEIGGVDLSTELSDQQFDEIRHAWLENLVVIFRDQ</sequence>
<dbReference type="AlphaFoldDB" id="A0A6N6WBC2"/>
<name>A0A6N6WBC2_9BURK</name>
<dbReference type="SUPFAM" id="SSF51197">
    <property type="entry name" value="Clavaminate synthase-like"/>
    <property type="match status" value="1"/>
</dbReference>
<accession>A0A6N6WBC2</accession>
<reference evidence="2 3" key="1">
    <citation type="journal article" date="2020" name="Int. J. Syst. Evol. Microbiol.">
        <title>Paraburkholderia madseniana sp. nov., a phenolic acid-degrading bacterium isolated from acidic forest soil.</title>
        <authorList>
            <person name="Wilhelm R.C."/>
            <person name="Murphy S.J.L."/>
            <person name="Feriancek N.M."/>
            <person name="Karasz D.C."/>
            <person name="DeRito C.M."/>
            <person name="Newman J.D."/>
            <person name="Buckley D.H."/>
        </authorList>
    </citation>
    <scope>NUCLEOTIDE SEQUENCE [LARGE SCALE GENOMIC DNA]</scope>
    <source>
        <strain evidence="2 3">RP11</strain>
    </source>
</reference>
<proteinExistence type="predicted"/>
<dbReference type="Gene3D" id="3.60.130.10">
    <property type="entry name" value="Clavaminate synthase-like"/>
    <property type="match status" value="1"/>
</dbReference>
<dbReference type="InterPro" id="IPR042098">
    <property type="entry name" value="TauD-like_sf"/>
</dbReference>
<dbReference type="Proteomes" id="UP000463700">
    <property type="component" value="Unassembled WGS sequence"/>
</dbReference>
<dbReference type="EMBL" id="VOSW01000057">
    <property type="protein sequence ID" value="KAE8756820.1"/>
    <property type="molecule type" value="Genomic_DNA"/>
</dbReference>
<protein>
    <submittedName>
        <fullName evidence="2">Uncharacterized protein</fullName>
    </submittedName>
</protein>
<keyword evidence="1" id="KW-0560">Oxidoreductase</keyword>
<feature type="non-terminal residue" evidence="2">
    <location>
        <position position="64"/>
    </location>
</feature>
<gene>
    <name evidence="2" type="ORF">FSO04_27360</name>
</gene>
<evidence type="ECO:0000313" key="2">
    <source>
        <dbReference type="EMBL" id="KAE8756820.1"/>
    </source>
</evidence>
<organism evidence="2 3">
    <name type="scientific">Paraburkholderia madseniana</name>
    <dbReference type="NCBI Taxonomy" id="2599607"/>
    <lineage>
        <taxon>Bacteria</taxon>
        <taxon>Pseudomonadati</taxon>
        <taxon>Pseudomonadota</taxon>
        <taxon>Betaproteobacteria</taxon>
        <taxon>Burkholderiales</taxon>
        <taxon>Burkholderiaceae</taxon>
        <taxon>Paraburkholderia</taxon>
    </lineage>
</organism>